<accession>A0A448WL50</accession>
<reference evidence="2" key="1">
    <citation type="submission" date="2018-11" db="EMBL/GenBank/DDBJ databases">
        <authorList>
            <consortium name="Pathogen Informatics"/>
        </authorList>
    </citation>
    <scope>NUCLEOTIDE SEQUENCE</scope>
</reference>
<gene>
    <name evidence="2" type="ORF">PXEA_LOCUS7877</name>
</gene>
<organism evidence="2 3">
    <name type="scientific">Protopolystoma xenopodis</name>
    <dbReference type="NCBI Taxonomy" id="117903"/>
    <lineage>
        <taxon>Eukaryota</taxon>
        <taxon>Metazoa</taxon>
        <taxon>Spiralia</taxon>
        <taxon>Lophotrochozoa</taxon>
        <taxon>Platyhelminthes</taxon>
        <taxon>Monogenea</taxon>
        <taxon>Polyopisthocotylea</taxon>
        <taxon>Polystomatidea</taxon>
        <taxon>Polystomatidae</taxon>
        <taxon>Protopolystoma</taxon>
    </lineage>
</organism>
<evidence type="ECO:0000313" key="3">
    <source>
        <dbReference type="Proteomes" id="UP000784294"/>
    </source>
</evidence>
<comment type="caution">
    <text evidence="2">The sequence shown here is derived from an EMBL/GenBank/DDBJ whole genome shotgun (WGS) entry which is preliminary data.</text>
</comment>
<keyword evidence="3" id="KW-1185">Reference proteome</keyword>
<protein>
    <submittedName>
        <fullName evidence="2">Uncharacterized protein</fullName>
    </submittedName>
</protein>
<dbReference type="Proteomes" id="UP000784294">
    <property type="component" value="Unassembled WGS sequence"/>
</dbReference>
<name>A0A448WL50_9PLAT</name>
<evidence type="ECO:0000256" key="1">
    <source>
        <dbReference type="SAM" id="MobiDB-lite"/>
    </source>
</evidence>
<feature type="region of interest" description="Disordered" evidence="1">
    <location>
        <begin position="128"/>
        <end position="153"/>
    </location>
</feature>
<dbReference type="AlphaFoldDB" id="A0A448WL50"/>
<proteinExistence type="predicted"/>
<evidence type="ECO:0000313" key="2">
    <source>
        <dbReference type="EMBL" id="VEL14437.1"/>
    </source>
</evidence>
<dbReference type="EMBL" id="CAAALY010021155">
    <property type="protein sequence ID" value="VEL14437.1"/>
    <property type="molecule type" value="Genomic_DNA"/>
</dbReference>
<sequence>METFNESANVFLPLFHRHSGLPPQTGPFCLADDFPTTDMFEPSFNLLSSLGRLPPSRKFDFESRRDAVLSPPPSVLVHSAPPENGLVRTTPPLLLMPMPHPHLLPLLNNGSPPFSGDHSDIRLASGSIRQAGPAPEPQSRRSTPSPNPAVSEAVSSSLAGLMIDAKLESAPRLLCNGLTRIESDRQDLGDVRMLAQSHQHPLHYAALPLRRRDTTAVRHGKSCPTKKQELGKEELTRVKTEMAESAAVLRDTCESGAKLRQYGQRIARVDIMSNMEASRDLPIQHGNGESLG</sequence>